<dbReference type="InterPro" id="IPR043502">
    <property type="entry name" value="DNA/RNA_pol_sf"/>
</dbReference>
<dbReference type="GO" id="GO:0071897">
    <property type="term" value="P:DNA biosynthetic process"/>
    <property type="evidence" value="ECO:0007669"/>
    <property type="project" value="UniProtKB-ARBA"/>
</dbReference>
<keyword evidence="1" id="KW-0378">Hydrolase</keyword>
<name>A0A6J1QI54_9HYME</name>
<reference evidence="5" key="1">
    <citation type="submission" date="2025-08" db="UniProtKB">
        <authorList>
            <consortium name="RefSeq"/>
        </authorList>
    </citation>
    <scope>IDENTIFICATION</scope>
    <source>
        <tissue evidence="5">Whole body</tissue>
    </source>
</reference>
<proteinExistence type="predicted"/>
<dbReference type="Gene3D" id="2.40.70.10">
    <property type="entry name" value="Acid Proteases"/>
    <property type="match status" value="1"/>
</dbReference>
<organism evidence="4 5">
    <name type="scientific">Temnothorax curvispinosus</name>
    <dbReference type="NCBI Taxonomy" id="300111"/>
    <lineage>
        <taxon>Eukaryota</taxon>
        <taxon>Metazoa</taxon>
        <taxon>Ecdysozoa</taxon>
        <taxon>Arthropoda</taxon>
        <taxon>Hexapoda</taxon>
        <taxon>Insecta</taxon>
        <taxon>Pterygota</taxon>
        <taxon>Neoptera</taxon>
        <taxon>Endopterygota</taxon>
        <taxon>Hymenoptera</taxon>
        <taxon>Apocrita</taxon>
        <taxon>Aculeata</taxon>
        <taxon>Formicoidea</taxon>
        <taxon>Formicidae</taxon>
        <taxon>Myrmicinae</taxon>
        <taxon>Temnothorax</taxon>
    </lineage>
</organism>
<dbReference type="GO" id="GO:0006508">
    <property type="term" value="P:proteolysis"/>
    <property type="evidence" value="ECO:0007669"/>
    <property type="project" value="InterPro"/>
</dbReference>
<evidence type="ECO:0000256" key="2">
    <source>
        <dbReference type="SAM" id="Phobius"/>
    </source>
</evidence>
<evidence type="ECO:0000259" key="3">
    <source>
        <dbReference type="PROSITE" id="PS50175"/>
    </source>
</evidence>
<feature type="transmembrane region" description="Helical" evidence="2">
    <location>
        <begin position="423"/>
        <end position="446"/>
    </location>
</feature>
<gene>
    <name evidence="5" type="primary">LOC112460438</name>
</gene>
<keyword evidence="2" id="KW-0812">Transmembrane</keyword>
<dbReference type="Proteomes" id="UP000504618">
    <property type="component" value="Unplaced"/>
</dbReference>
<sequence>VPVENLLHGNSFMIFYLPECHHYSPLRALSKSEFCNQQNNSQQRFIIKDAKVLHSHHDESIGSSILLATARVLVISATGQSRKLRALVDQGSEAAIITERVVQQLNLPRVHSSVSLTGIGAKNNQTKGTTSFLLKPHFLSEFEVKIQAYILPKLTSSMPSLSHNKDKWDHLKNLKLADPDFHKKGKIDLIIGADIYSRIIKDGIIRGEPDTPIAQATRLGWIVSGVTSPSTTNPRVQGYHVSITDDIHNLLKRFWETEEISINAKTLTKDEQDCEDHFKATHSRDATGRYIVKLPFKDAPDKLGNSKSKAIRVMTNLRHRFSSNESHAKLYEHFIKEYEDLNHMKRVQNSQDEPDKVNYLPHHGVYREQSLSTKLRVVFNASSKTTTGSFRYVFFADIEKMYRQIRIHPDDWNYQRIVWIDHLGIIIIFILLTVTYGFICAPFLALRSFEQLILDEGHKFPLALPTMKNG</sequence>
<keyword evidence="2" id="KW-1133">Transmembrane helix</keyword>
<accession>A0A6J1QI54</accession>
<evidence type="ECO:0000256" key="1">
    <source>
        <dbReference type="ARBA" id="ARBA00022801"/>
    </source>
</evidence>
<dbReference type="InterPro" id="IPR001995">
    <property type="entry name" value="Peptidase_A2_cat"/>
</dbReference>
<dbReference type="InterPro" id="IPR021109">
    <property type="entry name" value="Peptidase_aspartic_dom_sf"/>
</dbReference>
<dbReference type="SUPFAM" id="SSF56672">
    <property type="entry name" value="DNA/RNA polymerases"/>
    <property type="match status" value="1"/>
</dbReference>
<dbReference type="AlphaFoldDB" id="A0A6J1QI54"/>
<keyword evidence="2" id="KW-0472">Membrane</keyword>
<dbReference type="OrthoDB" id="7550037at2759"/>
<keyword evidence="4" id="KW-1185">Reference proteome</keyword>
<feature type="non-terminal residue" evidence="5">
    <location>
        <position position="470"/>
    </location>
</feature>
<dbReference type="PANTHER" id="PTHR47331">
    <property type="entry name" value="PHD-TYPE DOMAIN-CONTAINING PROTEIN"/>
    <property type="match status" value="1"/>
</dbReference>
<evidence type="ECO:0000313" key="5">
    <source>
        <dbReference type="RefSeq" id="XP_024880866.1"/>
    </source>
</evidence>
<dbReference type="PANTHER" id="PTHR47331:SF5">
    <property type="entry name" value="RIBONUCLEASE H"/>
    <property type="match status" value="1"/>
</dbReference>
<dbReference type="RefSeq" id="XP_024880866.1">
    <property type="nucleotide sequence ID" value="XM_025025098.1"/>
</dbReference>
<dbReference type="GeneID" id="112460438"/>
<feature type="domain" description="Peptidase A2" evidence="3">
    <location>
        <begin position="84"/>
        <end position="120"/>
    </location>
</feature>
<dbReference type="GO" id="GO:0004190">
    <property type="term" value="F:aspartic-type endopeptidase activity"/>
    <property type="evidence" value="ECO:0007669"/>
    <property type="project" value="InterPro"/>
</dbReference>
<evidence type="ECO:0000313" key="4">
    <source>
        <dbReference type="Proteomes" id="UP000504618"/>
    </source>
</evidence>
<feature type="non-terminal residue" evidence="5">
    <location>
        <position position="1"/>
    </location>
</feature>
<protein>
    <submittedName>
        <fullName evidence="5">Uncharacterized protein LOC112460438</fullName>
    </submittedName>
</protein>
<dbReference type="PROSITE" id="PS50175">
    <property type="entry name" value="ASP_PROT_RETROV"/>
    <property type="match status" value="1"/>
</dbReference>